<sequence>MSVTLETLENLERKVTLSLPWSSINAECDKRLKQTARKARIDGFRPGKAPCR</sequence>
<dbReference type="GO" id="GO:0015031">
    <property type="term" value="P:protein transport"/>
    <property type="evidence" value="ECO:0007669"/>
    <property type="project" value="InterPro"/>
</dbReference>
<accession>D4DST7</accession>
<dbReference type="SUPFAM" id="SSF102735">
    <property type="entry name" value="Trigger factor ribosome-binding domain"/>
    <property type="match status" value="1"/>
</dbReference>
<reference evidence="2 3" key="1">
    <citation type="submission" date="2010-02" db="EMBL/GenBank/DDBJ databases">
        <authorList>
            <person name="Weinstock G."/>
            <person name="Sodergren E."/>
            <person name="Clifton S."/>
            <person name="Fulton L."/>
            <person name="Fulton B."/>
            <person name="Courtney L."/>
            <person name="Fronick C."/>
            <person name="Harrison M."/>
            <person name="Strong C."/>
            <person name="Farmer C."/>
            <person name="Delahaunty K."/>
            <person name="Markovic C."/>
            <person name="Hall O."/>
            <person name="Minx P."/>
            <person name="Tomlinson C."/>
            <person name="Mitreva M."/>
            <person name="Nelson J."/>
            <person name="Hou S."/>
            <person name="Wollam A."/>
            <person name="Pepin K.H."/>
            <person name="Johnson M."/>
            <person name="Bhonagiri V."/>
            <person name="Zhang X."/>
            <person name="Suruliraj S."/>
            <person name="Warren W."/>
            <person name="Chinwalla A."/>
            <person name="Mardis E.R."/>
            <person name="Wilson R.K."/>
        </authorList>
    </citation>
    <scope>NUCLEOTIDE SEQUENCE [LARGE SCALE GENOMIC DNA]</scope>
    <source>
        <strain evidence="2 3">ATCC 29315</strain>
    </source>
</reference>
<dbReference type="InterPro" id="IPR008881">
    <property type="entry name" value="Trigger_fac_ribosome-bd_bac"/>
</dbReference>
<evidence type="ECO:0000313" key="3">
    <source>
        <dbReference type="Proteomes" id="UP000005536"/>
    </source>
</evidence>
<gene>
    <name evidence="2" type="ORF">NEIELOOT_02133</name>
</gene>
<dbReference type="Proteomes" id="UP000005536">
    <property type="component" value="Unassembled WGS sequence"/>
</dbReference>
<evidence type="ECO:0000259" key="1">
    <source>
        <dbReference type="Pfam" id="PF05697"/>
    </source>
</evidence>
<dbReference type="InterPro" id="IPR036611">
    <property type="entry name" value="Trigger_fac_ribosome-bd_sf"/>
</dbReference>
<feature type="domain" description="Trigger factor ribosome-binding bacterial" evidence="1">
    <location>
        <begin position="1"/>
        <end position="50"/>
    </location>
</feature>
<organism evidence="2 3">
    <name type="scientific">Neisseria elongata subsp. glycolytica ATCC 29315</name>
    <dbReference type="NCBI Taxonomy" id="546263"/>
    <lineage>
        <taxon>Bacteria</taxon>
        <taxon>Pseudomonadati</taxon>
        <taxon>Pseudomonadota</taxon>
        <taxon>Betaproteobacteria</taxon>
        <taxon>Neisseriales</taxon>
        <taxon>Neisseriaceae</taxon>
        <taxon>Neisseria</taxon>
    </lineage>
</organism>
<comment type="caution">
    <text evidence="2">The sequence shown here is derived from an EMBL/GenBank/DDBJ whole genome shotgun (WGS) entry which is preliminary data.</text>
</comment>
<dbReference type="GO" id="GO:0006457">
    <property type="term" value="P:protein folding"/>
    <property type="evidence" value="ECO:0007669"/>
    <property type="project" value="InterPro"/>
</dbReference>
<dbReference type="Gene3D" id="3.30.70.1050">
    <property type="entry name" value="Trigger factor ribosome-binding domain"/>
    <property type="match status" value="1"/>
</dbReference>
<dbReference type="EMBL" id="ADBF01000227">
    <property type="protein sequence ID" value="EFE49121.1"/>
    <property type="molecule type" value="Genomic_DNA"/>
</dbReference>
<protein>
    <submittedName>
        <fullName evidence="2">Putative trigger factor</fullName>
    </submittedName>
</protein>
<dbReference type="AlphaFoldDB" id="D4DST7"/>
<name>D4DST7_NEIEG</name>
<proteinExistence type="predicted"/>
<evidence type="ECO:0000313" key="2">
    <source>
        <dbReference type="EMBL" id="EFE49121.1"/>
    </source>
</evidence>
<dbReference type="Pfam" id="PF05697">
    <property type="entry name" value="Trigger_N"/>
    <property type="match status" value="1"/>
</dbReference>